<gene>
    <name evidence="1" type="ORF">VKT23_006228</name>
</gene>
<comment type="caution">
    <text evidence="1">The sequence shown here is derived from an EMBL/GenBank/DDBJ whole genome shotgun (WGS) entry which is preliminary data.</text>
</comment>
<name>A0ABR1JSV7_9AGAR</name>
<accession>A0ABR1JSV7</accession>
<dbReference type="EMBL" id="JBANRG010000008">
    <property type="protein sequence ID" value="KAK7464068.1"/>
    <property type="molecule type" value="Genomic_DNA"/>
</dbReference>
<protein>
    <submittedName>
        <fullName evidence="1">Uncharacterized protein</fullName>
    </submittedName>
</protein>
<proteinExistence type="predicted"/>
<evidence type="ECO:0000313" key="2">
    <source>
        <dbReference type="Proteomes" id="UP001498398"/>
    </source>
</evidence>
<organism evidence="1 2">
    <name type="scientific">Marasmiellus scandens</name>
    <dbReference type="NCBI Taxonomy" id="2682957"/>
    <lineage>
        <taxon>Eukaryota</taxon>
        <taxon>Fungi</taxon>
        <taxon>Dikarya</taxon>
        <taxon>Basidiomycota</taxon>
        <taxon>Agaricomycotina</taxon>
        <taxon>Agaricomycetes</taxon>
        <taxon>Agaricomycetidae</taxon>
        <taxon>Agaricales</taxon>
        <taxon>Marasmiineae</taxon>
        <taxon>Omphalotaceae</taxon>
        <taxon>Marasmiellus</taxon>
    </lineage>
</organism>
<keyword evidence="2" id="KW-1185">Reference proteome</keyword>
<dbReference type="Proteomes" id="UP001498398">
    <property type="component" value="Unassembled WGS sequence"/>
</dbReference>
<sequence>MAVPPYMEHPRQTYSDLLATSDYNETSTFDVDIAEDTQNVSVVLKYIISKLNPASILTQSLVMVWTHVVDRRRLIGLVSQRSTLSSSSLGHPLPIIYSPGPTCVFVVVGGVPSFGHRTMVGAGAQPPLDEVRSRKKTILYH</sequence>
<evidence type="ECO:0000313" key="1">
    <source>
        <dbReference type="EMBL" id="KAK7464068.1"/>
    </source>
</evidence>
<reference evidence="1 2" key="1">
    <citation type="submission" date="2024-01" db="EMBL/GenBank/DDBJ databases">
        <title>A draft genome for the cacao thread blight pathogen Marasmiellus scandens.</title>
        <authorList>
            <person name="Baruah I.K."/>
            <person name="Leung J."/>
            <person name="Bukari Y."/>
            <person name="Amoako-Attah I."/>
            <person name="Meinhardt L.W."/>
            <person name="Bailey B.A."/>
            <person name="Cohen S.P."/>
        </authorList>
    </citation>
    <scope>NUCLEOTIDE SEQUENCE [LARGE SCALE GENOMIC DNA]</scope>
    <source>
        <strain evidence="1 2">GH-19</strain>
    </source>
</reference>